<dbReference type="KEGG" id="tim:GMBLW1_14680"/>
<evidence type="ECO:0000313" key="2">
    <source>
        <dbReference type="Proteomes" id="UP000464378"/>
    </source>
</evidence>
<gene>
    <name evidence="1" type="ORF">GMBLW1_14680</name>
</gene>
<organism evidence="1">
    <name type="scientific">Tuwongella immobilis</name>
    <dbReference type="NCBI Taxonomy" id="692036"/>
    <lineage>
        <taxon>Bacteria</taxon>
        <taxon>Pseudomonadati</taxon>
        <taxon>Planctomycetota</taxon>
        <taxon>Planctomycetia</taxon>
        <taxon>Gemmatales</taxon>
        <taxon>Gemmataceae</taxon>
        <taxon>Tuwongella</taxon>
    </lineage>
</organism>
<evidence type="ECO:0000313" key="1">
    <source>
        <dbReference type="EMBL" id="VIP02492.1"/>
    </source>
</evidence>
<reference evidence="1" key="1">
    <citation type="submission" date="2019-04" db="EMBL/GenBank/DDBJ databases">
        <authorList>
            <consortium name="Science for Life Laboratories"/>
        </authorList>
    </citation>
    <scope>NUCLEOTIDE SEQUENCE</scope>
    <source>
        <strain evidence="1">MBLW1</strain>
    </source>
</reference>
<protein>
    <submittedName>
        <fullName evidence="1">Uncharacterized protein</fullName>
    </submittedName>
</protein>
<dbReference type="AntiFam" id="ANF00012">
    <property type="entry name" value="tRNA translation"/>
</dbReference>
<sequence>MKVTIFTVDPRAADGIRTHDLFLTKEVLYQLSYSSKFRLTQAPDSSTDRAGDGNRTHMSCLEGRGFTTKLHPRQLSNISEFTQQIPIGQDRNRTCEGFPRQIYSLVQLTALPPAQ</sequence>
<dbReference type="InParanoid" id="A0A6C2YNM7"/>
<accession>A0A6C2YNM7</accession>
<dbReference type="AlphaFoldDB" id="A0A6C2YNM7"/>
<dbReference type="EMBL" id="LR593887">
    <property type="protein sequence ID" value="VTS01563.1"/>
    <property type="molecule type" value="Genomic_DNA"/>
</dbReference>
<dbReference type="EMBL" id="LR586016">
    <property type="protein sequence ID" value="VIP02492.1"/>
    <property type="molecule type" value="Genomic_DNA"/>
</dbReference>
<proteinExistence type="predicted"/>
<dbReference type="Proteomes" id="UP000464378">
    <property type="component" value="Chromosome"/>
</dbReference>
<keyword evidence="2" id="KW-1185">Reference proteome</keyword>
<name>A0A6C2YNM7_9BACT</name>